<evidence type="ECO:0000256" key="8">
    <source>
        <dbReference type="ARBA" id="ARBA00022989"/>
    </source>
</evidence>
<evidence type="ECO:0000256" key="2">
    <source>
        <dbReference type="ARBA" id="ARBA00007986"/>
    </source>
</evidence>
<protein>
    <submittedName>
        <fullName evidence="13">General secretion pathway protein GspC</fullName>
    </submittedName>
</protein>
<dbReference type="AlphaFoldDB" id="A0A0J1H2P3"/>
<keyword evidence="14" id="KW-1185">Reference proteome</keyword>
<dbReference type="STRING" id="320778.ABT57_20385"/>
<evidence type="ECO:0000256" key="11">
    <source>
        <dbReference type="SAM" id="Phobius"/>
    </source>
</evidence>
<feature type="compositionally biased region" description="Low complexity" evidence="10">
    <location>
        <begin position="196"/>
        <end position="208"/>
    </location>
</feature>
<keyword evidence="6 11" id="KW-0812">Transmembrane</keyword>
<sequence>MVAANWMGTLQSKRWFSVTSLTRFLTWFLVVILAWVLGRMIWAAVQPAPQPVRWQATPVAPASSGQEKGNVSDVLAMNLFGRYQADTPVVAPKQPVQKDAPQTKLRLTLVGLVASSNPHTALAVITNQGKQNTYGIGEVIDGTRATLQAVFADRVIIRNSGRDETLMLDGVDFGKSASVATPAPVARQRPAPEPAQPAASEPGAEPASDLSRIKQEILEKPQNLFSYIRLSQVQRDGNLIGYRVNPGKDRALFDAVGLKADDLAVSLNGNDLTDPAVMAKLWTELSNATDFTLTVERDGQLHDIYIELQ</sequence>
<dbReference type="SUPFAM" id="SSF50156">
    <property type="entry name" value="PDZ domain-like"/>
    <property type="match status" value="1"/>
</dbReference>
<comment type="caution">
    <text evidence="13">The sequence shown here is derived from an EMBL/GenBank/DDBJ whole genome shotgun (WGS) entry which is preliminary data.</text>
</comment>
<evidence type="ECO:0000256" key="9">
    <source>
        <dbReference type="ARBA" id="ARBA00023136"/>
    </source>
</evidence>
<comment type="subcellular location">
    <subcellularLocation>
        <location evidence="1">Cell inner membrane</location>
    </subcellularLocation>
</comment>
<accession>A0A0J1H2P3</accession>
<name>A0A0J1H2P3_9GAMM</name>
<evidence type="ECO:0000256" key="7">
    <source>
        <dbReference type="ARBA" id="ARBA00022927"/>
    </source>
</evidence>
<evidence type="ECO:0000256" key="10">
    <source>
        <dbReference type="SAM" id="MobiDB-lite"/>
    </source>
</evidence>
<dbReference type="InterPro" id="IPR001639">
    <property type="entry name" value="T2SS_protein-GspC"/>
</dbReference>
<dbReference type="Gene3D" id="2.30.42.10">
    <property type="match status" value="1"/>
</dbReference>
<evidence type="ECO:0000259" key="12">
    <source>
        <dbReference type="Pfam" id="PF11356"/>
    </source>
</evidence>
<dbReference type="NCBIfam" id="TIGR01713">
    <property type="entry name" value="typeII_sec_gspC"/>
    <property type="match status" value="1"/>
</dbReference>
<evidence type="ECO:0000256" key="1">
    <source>
        <dbReference type="ARBA" id="ARBA00004533"/>
    </source>
</evidence>
<evidence type="ECO:0000256" key="5">
    <source>
        <dbReference type="ARBA" id="ARBA00022519"/>
    </source>
</evidence>
<proteinExistence type="inferred from homology"/>
<comment type="similarity">
    <text evidence="2">Belongs to the GSP C family.</text>
</comment>
<evidence type="ECO:0000256" key="6">
    <source>
        <dbReference type="ARBA" id="ARBA00022692"/>
    </source>
</evidence>
<keyword evidence="8 11" id="KW-1133">Transmembrane helix</keyword>
<dbReference type="OrthoDB" id="1491375at2"/>
<evidence type="ECO:0000313" key="14">
    <source>
        <dbReference type="Proteomes" id="UP000035909"/>
    </source>
</evidence>
<evidence type="ECO:0000256" key="3">
    <source>
        <dbReference type="ARBA" id="ARBA00022448"/>
    </source>
</evidence>
<gene>
    <name evidence="13" type="ORF">ABT57_20385</name>
</gene>
<dbReference type="PATRIC" id="fig|320778.3.peg.4387"/>
<dbReference type="GO" id="GO:0015627">
    <property type="term" value="C:type II protein secretion system complex"/>
    <property type="evidence" value="ECO:0007669"/>
    <property type="project" value="InterPro"/>
</dbReference>
<organism evidence="13 14">
    <name type="scientific">Photobacterium ganghwense</name>
    <dbReference type="NCBI Taxonomy" id="320778"/>
    <lineage>
        <taxon>Bacteria</taxon>
        <taxon>Pseudomonadati</taxon>
        <taxon>Pseudomonadota</taxon>
        <taxon>Gammaproteobacteria</taxon>
        <taxon>Vibrionales</taxon>
        <taxon>Vibrionaceae</taxon>
        <taxon>Photobacterium</taxon>
    </lineage>
</organism>
<keyword evidence="9 11" id="KW-0472">Membrane</keyword>
<dbReference type="GO" id="GO:0005886">
    <property type="term" value="C:plasma membrane"/>
    <property type="evidence" value="ECO:0007669"/>
    <property type="project" value="UniProtKB-SubCell"/>
</dbReference>
<feature type="region of interest" description="Disordered" evidence="10">
    <location>
        <begin position="181"/>
        <end position="210"/>
    </location>
</feature>
<evidence type="ECO:0000256" key="4">
    <source>
        <dbReference type="ARBA" id="ARBA00022475"/>
    </source>
</evidence>
<dbReference type="InterPro" id="IPR024961">
    <property type="entry name" value="T2SS_GspC_N"/>
</dbReference>
<dbReference type="Proteomes" id="UP000035909">
    <property type="component" value="Unassembled WGS sequence"/>
</dbReference>
<keyword evidence="3" id="KW-0813">Transport</keyword>
<dbReference type="InterPro" id="IPR036034">
    <property type="entry name" value="PDZ_sf"/>
</dbReference>
<evidence type="ECO:0000313" key="13">
    <source>
        <dbReference type="EMBL" id="KLV06114.1"/>
    </source>
</evidence>
<dbReference type="RefSeq" id="WP_047887094.1">
    <property type="nucleotide sequence ID" value="NZ_LDOU01000023.1"/>
</dbReference>
<keyword evidence="4" id="KW-1003">Cell membrane</keyword>
<dbReference type="Pfam" id="PF11356">
    <property type="entry name" value="T2SSC"/>
    <property type="match status" value="1"/>
</dbReference>
<keyword evidence="7" id="KW-0653">Protein transport</keyword>
<dbReference type="GO" id="GO:0015628">
    <property type="term" value="P:protein secretion by the type II secretion system"/>
    <property type="evidence" value="ECO:0007669"/>
    <property type="project" value="InterPro"/>
</dbReference>
<dbReference type="EMBL" id="LDOU01000023">
    <property type="protein sequence ID" value="KLV06114.1"/>
    <property type="molecule type" value="Genomic_DNA"/>
</dbReference>
<reference evidence="13 14" key="1">
    <citation type="submission" date="2015-05" db="EMBL/GenBank/DDBJ databases">
        <title>Photobacterium galathea sp. nov.</title>
        <authorList>
            <person name="Machado H."/>
            <person name="Gram L."/>
        </authorList>
    </citation>
    <scope>NUCLEOTIDE SEQUENCE [LARGE SCALE GENOMIC DNA]</scope>
    <source>
        <strain evidence="13 14">DSM 22954</strain>
    </source>
</reference>
<feature type="transmembrane region" description="Helical" evidence="11">
    <location>
        <begin position="24"/>
        <end position="45"/>
    </location>
</feature>
<keyword evidence="5" id="KW-0997">Cell inner membrane</keyword>
<dbReference type="Gene3D" id="2.30.30.830">
    <property type="match status" value="1"/>
</dbReference>
<feature type="domain" description="Type II secretion system protein GspC N-terminal" evidence="12">
    <location>
        <begin position="27"/>
        <end position="168"/>
    </location>
</feature>